<comment type="caution">
    <text evidence="3">The sequence shown here is derived from an EMBL/GenBank/DDBJ whole genome shotgun (WGS) entry which is preliminary data.</text>
</comment>
<dbReference type="EMBL" id="JAENGZ010000007">
    <property type="protein sequence ID" value="KAG6974335.1"/>
    <property type="molecule type" value="Genomic_DNA"/>
</dbReference>
<gene>
    <name evidence="2" type="ORF">JG687_00000377</name>
    <name evidence="3" type="ORF">PC110_g3223</name>
    <name evidence="1" type="ORF">PC117_g77</name>
</gene>
<evidence type="ECO:0000313" key="1">
    <source>
        <dbReference type="EMBL" id="KAG2955920.1"/>
    </source>
</evidence>
<dbReference type="OrthoDB" id="10269323at2759"/>
<protein>
    <submittedName>
        <fullName evidence="3">Uncharacterized protein</fullName>
    </submittedName>
</protein>
<dbReference type="Proteomes" id="UP000251314">
    <property type="component" value="Unassembled WGS sequence"/>
</dbReference>
<reference evidence="3 4" key="1">
    <citation type="submission" date="2018-01" db="EMBL/GenBank/DDBJ databases">
        <title>Draft genome of the strawberry crown rot pathogen Phytophthora cactorum.</title>
        <authorList>
            <person name="Armitage A.D."/>
            <person name="Lysoe E."/>
            <person name="Nellist C.F."/>
            <person name="Harrison R.J."/>
            <person name="Brurberg M.B."/>
        </authorList>
    </citation>
    <scope>NUCLEOTIDE SEQUENCE [LARGE SCALE GENOMIC DNA]</scope>
    <source>
        <strain evidence="3 4">10300</strain>
    </source>
</reference>
<dbReference type="Proteomes" id="UP000688947">
    <property type="component" value="Unassembled WGS sequence"/>
</dbReference>
<reference evidence="1" key="2">
    <citation type="submission" date="2018-10" db="EMBL/GenBank/DDBJ databases">
        <title>Effector identification in a new, highly contiguous assembly of the strawberry crown rot pathogen Phytophthora cactorum.</title>
        <authorList>
            <person name="Armitage A.D."/>
            <person name="Nellist C.F."/>
            <person name="Bates H."/>
            <person name="Vickerstaff R.J."/>
            <person name="Harrison R.J."/>
        </authorList>
    </citation>
    <scope>NUCLEOTIDE SEQUENCE</scope>
    <source>
        <strain evidence="1">4040</strain>
    </source>
</reference>
<name>A0A329SXD1_9STRA</name>
<reference evidence="2" key="3">
    <citation type="submission" date="2021-01" db="EMBL/GenBank/DDBJ databases">
        <title>Phytophthora aleatoria, a newly-described species from Pinus radiata is distinct from Phytophthora cactorum isolates based on comparative genomics.</title>
        <authorList>
            <person name="Mcdougal R."/>
            <person name="Panda P."/>
            <person name="Williams N."/>
            <person name="Studholme D.J."/>
        </authorList>
    </citation>
    <scope>NUCLEOTIDE SEQUENCE</scope>
    <source>
        <strain evidence="2">NZFS 3830</strain>
    </source>
</reference>
<organism evidence="3 4">
    <name type="scientific">Phytophthora cactorum</name>
    <dbReference type="NCBI Taxonomy" id="29920"/>
    <lineage>
        <taxon>Eukaryota</taxon>
        <taxon>Sar</taxon>
        <taxon>Stramenopiles</taxon>
        <taxon>Oomycota</taxon>
        <taxon>Peronosporomycetes</taxon>
        <taxon>Peronosporales</taxon>
        <taxon>Peronosporaceae</taxon>
        <taxon>Phytophthora</taxon>
    </lineage>
</organism>
<accession>A0A329SXD1</accession>
<dbReference type="EMBL" id="RCMK01000001">
    <property type="protein sequence ID" value="KAG2955920.1"/>
    <property type="molecule type" value="Genomic_DNA"/>
</dbReference>
<dbReference type="EMBL" id="MJFZ01000045">
    <property type="protein sequence ID" value="RAW40586.1"/>
    <property type="molecule type" value="Genomic_DNA"/>
</dbReference>
<sequence length="134" mass="14683">MKTRSIATGDFGHVKSSKLLETQQKNEPTLNCFYKNALCVDGTNLQLISNAASEACAAGCTFFAFSEKYLNTHSPWKEPWNLLENDGHNARLSLQSNASIDVTASLSFVDNEQQSFCRVRLSASCIGVGVGRPY</sequence>
<evidence type="ECO:0000313" key="4">
    <source>
        <dbReference type="Proteomes" id="UP000251314"/>
    </source>
</evidence>
<evidence type="ECO:0000313" key="2">
    <source>
        <dbReference type="EMBL" id="KAG6974335.1"/>
    </source>
</evidence>
<dbReference type="AlphaFoldDB" id="A0A329SXD1"/>
<evidence type="ECO:0000313" key="3">
    <source>
        <dbReference type="EMBL" id="RAW40586.1"/>
    </source>
</evidence>
<dbReference type="VEuPathDB" id="FungiDB:PC110_g3223"/>
<keyword evidence="4" id="KW-1185">Reference proteome</keyword>
<proteinExistence type="predicted"/>
<dbReference type="Proteomes" id="UP000736787">
    <property type="component" value="Unassembled WGS sequence"/>
</dbReference>